<evidence type="ECO:0000313" key="1">
    <source>
        <dbReference type="EMBL" id="KRX44742.1"/>
    </source>
</evidence>
<comment type="caution">
    <text evidence="1">The sequence shown here is derived from an EMBL/GenBank/DDBJ whole genome shotgun (WGS) entry which is preliminary data.</text>
</comment>
<evidence type="ECO:0000313" key="2">
    <source>
        <dbReference type="Proteomes" id="UP000055048"/>
    </source>
</evidence>
<dbReference type="Proteomes" id="UP000055048">
    <property type="component" value="Unassembled WGS sequence"/>
</dbReference>
<sequence>MSKFKNKSHFKFGYLKNGRRHEISKDNFKSVLLQSISKHFNSRDEIKQIFLSSSSDLRCMEGGVDNLELNPAEKFTTKSLSIKHNCYTFHHQSIVITFPIVPAYTARAITQAIDDRLCSSERKIHINDKLLDNFSLLNSTTLCKINYLRCEIIKKFYAKRSLPLLFTTAVKG</sequence>
<accession>A0A0V0U0E7</accession>
<organism evidence="1 2">
    <name type="scientific">Trichinella murrelli</name>
    <dbReference type="NCBI Taxonomy" id="144512"/>
    <lineage>
        <taxon>Eukaryota</taxon>
        <taxon>Metazoa</taxon>
        <taxon>Ecdysozoa</taxon>
        <taxon>Nematoda</taxon>
        <taxon>Enoplea</taxon>
        <taxon>Dorylaimia</taxon>
        <taxon>Trichinellida</taxon>
        <taxon>Trichinellidae</taxon>
        <taxon>Trichinella</taxon>
    </lineage>
</organism>
<keyword evidence="2" id="KW-1185">Reference proteome</keyword>
<dbReference type="EMBL" id="JYDJ01000090">
    <property type="protein sequence ID" value="KRX44742.1"/>
    <property type="molecule type" value="Genomic_DNA"/>
</dbReference>
<reference evidence="1 2" key="1">
    <citation type="submission" date="2015-01" db="EMBL/GenBank/DDBJ databases">
        <title>Evolution of Trichinella species and genotypes.</title>
        <authorList>
            <person name="Korhonen P.K."/>
            <person name="Edoardo P."/>
            <person name="Giuseppe L.R."/>
            <person name="Gasser R.B."/>
        </authorList>
    </citation>
    <scope>NUCLEOTIDE SEQUENCE [LARGE SCALE GENOMIC DNA]</scope>
    <source>
        <strain evidence="1">ISS417</strain>
    </source>
</reference>
<protein>
    <submittedName>
        <fullName evidence="1">Uncharacterized protein</fullName>
    </submittedName>
</protein>
<gene>
    <name evidence="1" type="ORF">T05_13090</name>
</gene>
<name>A0A0V0U0E7_9BILA</name>
<proteinExistence type="predicted"/>
<dbReference type="AlphaFoldDB" id="A0A0V0U0E7"/>